<dbReference type="PaxDb" id="584708-Apau_0046"/>
<evidence type="ECO:0000256" key="5">
    <source>
        <dbReference type="SAM" id="Phobius"/>
    </source>
</evidence>
<keyword evidence="2 5" id="KW-0812">Transmembrane</keyword>
<dbReference type="Proteomes" id="UP000005096">
    <property type="component" value="Chromosome"/>
</dbReference>
<sequence>MTEGSSALRERIRRLQRDEITEHHIYLRLARRASPENRGVLERVAGEELRHYQVWRDRSGEEVSPRWGKVWAYGLMGRVLGFTFAAKLMEKGEEGAQDCLEELTEVFPEAEQILREEEEHETALLALLDEERLHYTGSLVLGLSDALVELTGTLAGLTLALQNTRLIALSGLITGVAASLSMGASEYLSTKAEGGRKSPFKAALYTGGIYLFTVFLLLLPYFVLKDYFLCLGVSLAGAVGVILAFTAYVAVAQDEPFLRRFLEMAGLSLGVAAVSFGLGYLARLFLGVEV</sequence>
<feature type="transmembrane region" description="Helical" evidence="5">
    <location>
        <begin position="167"/>
        <end position="190"/>
    </location>
</feature>
<organism evidence="6 7">
    <name type="scientific">Aminomonas paucivorans DSM 12260</name>
    <dbReference type="NCBI Taxonomy" id="584708"/>
    <lineage>
        <taxon>Bacteria</taxon>
        <taxon>Thermotogati</taxon>
        <taxon>Synergistota</taxon>
        <taxon>Synergistia</taxon>
        <taxon>Synergistales</taxon>
        <taxon>Synergistaceae</taxon>
        <taxon>Aminomonas</taxon>
    </lineage>
</organism>
<reference evidence="6 7" key="1">
    <citation type="journal article" date="2010" name="Stand. Genomic Sci.">
        <title>Non-contiguous finished genome sequence of Aminomonas paucivorans type strain (GLU-3).</title>
        <authorList>
            <person name="Pitluck S."/>
            <person name="Yasawong M."/>
            <person name="Held B."/>
            <person name="Lapidus A."/>
            <person name="Nolan M."/>
            <person name="Copeland A."/>
            <person name="Lucas S."/>
            <person name="Del Rio T.G."/>
            <person name="Tice H."/>
            <person name="Cheng J.F."/>
            <person name="Chertkov O."/>
            <person name="Goodwin L."/>
            <person name="Tapia R."/>
            <person name="Han C."/>
            <person name="Liolios K."/>
            <person name="Ivanova N."/>
            <person name="Mavromatis K."/>
            <person name="Ovchinnikova G."/>
            <person name="Pati A."/>
            <person name="Chen A."/>
            <person name="Palaniappan K."/>
            <person name="Land M."/>
            <person name="Hauser L."/>
            <person name="Chang Y.J."/>
            <person name="Jeffries C.D."/>
            <person name="Pukall R."/>
            <person name="Spring S."/>
            <person name="Rohde M."/>
            <person name="Sikorski J."/>
            <person name="Goker M."/>
            <person name="Woyke T."/>
            <person name="Bristow J."/>
            <person name="Eisen J.A."/>
            <person name="Markowitz V."/>
            <person name="Hugenholtz P."/>
            <person name="Kyrpides N.C."/>
            <person name="Klenk H.P."/>
        </authorList>
    </citation>
    <scope>NUCLEOTIDE SEQUENCE [LARGE SCALE GENOMIC DNA]</scope>
    <source>
        <strain evidence="6 7">DSM 12260</strain>
    </source>
</reference>
<feature type="transmembrane region" description="Helical" evidence="5">
    <location>
        <begin position="228"/>
        <end position="252"/>
    </location>
</feature>
<dbReference type="GO" id="GO:0012505">
    <property type="term" value="C:endomembrane system"/>
    <property type="evidence" value="ECO:0007669"/>
    <property type="project" value="UniProtKB-SubCell"/>
</dbReference>
<keyword evidence="7" id="KW-1185">Reference proteome</keyword>
<dbReference type="InterPro" id="IPR039376">
    <property type="entry name" value="Ferritin_CCC1_N"/>
</dbReference>
<feature type="transmembrane region" description="Helical" evidence="5">
    <location>
        <begin position="264"/>
        <end position="286"/>
    </location>
</feature>
<dbReference type="OrthoDB" id="9781287at2"/>
<evidence type="ECO:0008006" key="8">
    <source>
        <dbReference type="Google" id="ProtNLM"/>
    </source>
</evidence>
<accession>E3CVD0</accession>
<dbReference type="CDD" id="cd02431">
    <property type="entry name" value="Ferritin_CCC1_C"/>
    <property type="match status" value="1"/>
</dbReference>
<dbReference type="Pfam" id="PF01988">
    <property type="entry name" value="VIT1"/>
    <property type="match status" value="1"/>
</dbReference>
<protein>
    <recommendedName>
        <fullName evidence="8">Rubrerythrin diiron-binding domain-containing protein</fullName>
    </recommendedName>
</protein>
<dbReference type="AlphaFoldDB" id="E3CVD0"/>
<evidence type="ECO:0000313" key="7">
    <source>
        <dbReference type="Proteomes" id="UP000005096"/>
    </source>
</evidence>
<dbReference type="RefSeq" id="WP_006299625.1">
    <property type="nucleotide sequence ID" value="NZ_CM001022.1"/>
</dbReference>
<evidence type="ECO:0000256" key="3">
    <source>
        <dbReference type="ARBA" id="ARBA00022989"/>
    </source>
</evidence>
<evidence type="ECO:0000256" key="2">
    <source>
        <dbReference type="ARBA" id="ARBA00022692"/>
    </source>
</evidence>
<evidence type="ECO:0000313" key="6">
    <source>
        <dbReference type="EMBL" id="EFQ22487.1"/>
    </source>
</evidence>
<name>E3CVD0_9BACT</name>
<dbReference type="HOGENOM" id="CLU_065373_1_0_0"/>
<evidence type="ECO:0000256" key="4">
    <source>
        <dbReference type="ARBA" id="ARBA00023136"/>
    </source>
</evidence>
<gene>
    <name evidence="6" type="ORF">Apau_0046</name>
</gene>
<keyword evidence="3 5" id="KW-1133">Transmembrane helix</keyword>
<dbReference type="InterPro" id="IPR009078">
    <property type="entry name" value="Ferritin-like_SF"/>
</dbReference>
<comment type="subcellular location">
    <subcellularLocation>
        <location evidence="1">Endomembrane system</location>
        <topology evidence="1">Multi-pass membrane protein</topology>
    </subcellularLocation>
</comment>
<dbReference type="InterPro" id="IPR008217">
    <property type="entry name" value="Ccc1_fam"/>
</dbReference>
<dbReference type="EMBL" id="CM001022">
    <property type="protein sequence ID" value="EFQ22487.1"/>
    <property type="molecule type" value="Genomic_DNA"/>
</dbReference>
<dbReference type="CDD" id="cd01044">
    <property type="entry name" value="Ferritin_CCC1_N"/>
    <property type="match status" value="1"/>
</dbReference>
<dbReference type="GO" id="GO:0005384">
    <property type="term" value="F:manganese ion transmembrane transporter activity"/>
    <property type="evidence" value="ECO:0007669"/>
    <property type="project" value="InterPro"/>
</dbReference>
<evidence type="ECO:0000256" key="1">
    <source>
        <dbReference type="ARBA" id="ARBA00004127"/>
    </source>
</evidence>
<proteinExistence type="predicted"/>
<dbReference type="SUPFAM" id="SSF47240">
    <property type="entry name" value="Ferritin-like"/>
    <property type="match status" value="1"/>
</dbReference>
<keyword evidence="4 5" id="KW-0472">Membrane</keyword>
<dbReference type="GO" id="GO:0030026">
    <property type="term" value="P:intracellular manganese ion homeostasis"/>
    <property type="evidence" value="ECO:0007669"/>
    <property type="project" value="InterPro"/>
</dbReference>
<feature type="transmembrane region" description="Helical" evidence="5">
    <location>
        <begin position="202"/>
        <end position="222"/>
    </location>
</feature>
<dbReference type="eggNOG" id="COG1814">
    <property type="taxonomic scope" value="Bacteria"/>
</dbReference>